<feature type="domain" description="DM13" evidence="3">
    <location>
        <begin position="66"/>
        <end position="177"/>
    </location>
</feature>
<dbReference type="AlphaFoldDB" id="A0AAR5QJ64"/>
<dbReference type="PANTHER" id="PTHR24036:SF5">
    <property type="entry name" value="THROMBOMODULIN"/>
    <property type="match status" value="1"/>
</dbReference>
<organism evidence="4 5">
    <name type="scientific">Dendroctonus ponderosae</name>
    <name type="common">Mountain pine beetle</name>
    <dbReference type="NCBI Taxonomy" id="77166"/>
    <lineage>
        <taxon>Eukaryota</taxon>
        <taxon>Metazoa</taxon>
        <taxon>Ecdysozoa</taxon>
        <taxon>Arthropoda</taxon>
        <taxon>Hexapoda</taxon>
        <taxon>Insecta</taxon>
        <taxon>Pterygota</taxon>
        <taxon>Neoptera</taxon>
        <taxon>Endopterygota</taxon>
        <taxon>Coleoptera</taxon>
        <taxon>Polyphaga</taxon>
        <taxon>Cucujiformia</taxon>
        <taxon>Curculionidae</taxon>
        <taxon>Scolytinae</taxon>
        <taxon>Dendroctonus</taxon>
    </lineage>
</organism>
<reference evidence="4" key="2">
    <citation type="submission" date="2024-08" db="UniProtKB">
        <authorList>
            <consortium name="EnsemblMetazoa"/>
        </authorList>
    </citation>
    <scope>IDENTIFICATION</scope>
</reference>
<dbReference type="Proteomes" id="UP000019118">
    <property type="component" value="Unassembled WGS sequence"/>
</dbReference>
<dbReference type="CDD" id="cd09631">
    <property type="entry name" value="DOMON_DOH"/>
    <property type="match status" value="1"/>
</dbReference>
<dbReference type="InterPro" id="IPR045266">
    <property type="entry name" value="DOH_DOMON"/>
</dbReference>
<dbReference type="Pfam" id="PF10517">
    <property type="entry name" value="DM13"/>
    <property type="match status" value="2"/>
</dbReference>
<dbReference type="PANTHER" id="PTHR24036">
    <property type="entry name" value="SKELETOR-RELATED"/>
    <property type="match status" value="1"/>
</dbReference>
<dbReference type="InterPro" id="IPR052126">
    <property type="entry name" value="Spindle_Org/Thrombomodulin"/>
</dbReference>
<dbReference type="SMART" id="SM00686">
    <property type="entry name" value="DM13"/>
    <property type="match status" value="2"/>
</dbReference>
<protein>
    <recommendedName>
        <fullName evidence="6">DOMON domain-containing protein</fullName>
    </recommendedName>
</protein>
<dbReference type="SMART" id="SM00664">
    <property type="entry name" value="DoH"/>
    <property type="match status" value="1"/>
</dbReference>
<evidence type="ECO:0000256" key="1">
    <source>
        <dbReference type="ARBA" id="ARBA00022737"/>
    </source>
</evidence>
<evidence type="ECO:0000313" key="4">
    <source>
        <dbReference type="EnsemblMetazoa" id="XP_019773231.1"/>
    </source>
</evidence>
<dbReference type="Pfam" id="PF03351">
    <property type="entry name" value="DOMON"/>
    <property type="match status" value="1"/>
</dbReference>
<evidence type="ECO:0000259" key="2">
    <source>
        <dbReference type="PROSITE" id="PS50836"/>
    </source>
</evidence>
<dbReference type="InterPro" id="IPR019545">
    <property type="entry name" value="DM13_domain"/>
</dbReference>
<dbReference type="EnsemblMetazoa" id="XM_019917672.1">
    <property type="protein sequence ID" value="XP_019773231.1"/>
    <property type="gene ID" value="LOC109546640"/>
</dbReference>
<dbReference type="PROSITE" id="PS51549">
    <property type="entry name" value="DM13"/>
    <property type="match status" value="2"/>
</dbReference>
<sequence length="740" mass="83484">MDKQLPQLDHTESSLPFLQDKPDSPCAVVLRDNDSLLLIWVVVGCSIVKKTVGAVVSRKHPEPYYGTKIGPLQDFAHGIRGIVYAVDETTIFIKGFSYDGTGPDAFFWIGNSPRPSPEGIIIPYPEDYRERDPPVLKSHNNTDIILRLPMGKRIRDIRWLSVWCRRFTVDFGEVFIPPNLEVPKPRVLPEFKRLAHGLRSDNITILDAKTFYIPNLHYDGAGPDAYFWVGNGTEPTPFGFKVPNELGSFEPLRGYLGEDIEIQLPGTMTVYDIDWLAVWCVQFRHNFGHVMIPKDLDVPPALGQTKISPPWWYNPTTTTTVPPAPNNCREFLDKRLQVRWIMKGDRVEITLSARIGDDKYMAFGLSGDNNKAQMIGADITVVFFDKDLRSFRAEDYYISHLSQCDGKSGVCPDERIGGRNDVSVLHGDRTNGVLTIKYSKPLHTNEAINDRPIPESDPVSVIAAFGPLNNRTEANAHTRKDRTDTDSQINFSDLNDNQCTLTVENLPPEDGILSWPPAKIIGENTFYVKIGPTGGAKGYSKITGLPSWGTCYYINDLLIPELFVERGQTYRFVVETGESQTNPARFHPLYISDSSIGGFKQLNEEQQRQQRIYAGIDYDSNGEPFPIATGRYCEWAHKSIDRALESDTFENYKATLRLECDDGQATFFNWTVPMDAPDTLYYQCYVHQNLGWKIRVVDPGYISQQNGENVTAGASISIPTETLSVYLMTIILQTIIIWQL</sequence>
<evidence type="ECO:0000259" key="3">
    <source>
        <dbReference type="PROSITE" id="PS51549"/>
    </source>
</evidence>
<feature type="domain" description="DM13" evidence="3">
    <location>
        <begin position="189"/>
        <end position="293"/>
    </location>
</feature>
<evidence type="ECO:0008006" key="6">
    <source>
        <dbReference type="Google" id="ProtNLM"/>
    </source>
</evidence>
<dbReference type="InterPro" id="IPR005018">
    <property type="entry name" value="DOMON_domain"/>
</dbReference>
<keyword evidence="5" id="KW-1185">Reference proteome</keyword>
<keyword evidence="1" id="KW-0677">Repeat</keyword>
<proteinExistence type="predicted"/>
<feature type="domain" description="DOMON" evidence="2">
    <location>
        <begin position="334"/>
        <end position="466"/>
    </location>
</feature>
<reference evidence="5" key="1">
    <citation type="journal article" date="2013" name="Genome Biol.">
        <title>Draft genome of the mountain pine beetle, Dendroctonus ponderosae Hopkins, a major forest pest.</title>
        <authorList>
            <person name="Keeling C.I."/>
            <person name="Yuen M.M."/>
            <person name="Liao N.Y."/>
            <person name="Docking T.R."/>
            <person name="Chan S.K."/>
            <person name="Taylor G.A."/>
            <person name="Palmquist D.L."/>
            <person name="Jackman S.D."/>
            <person name="Nguyen A."/>
            <person name="Li M."/>
            <person name="Henderson H."/>
            <person name="Janes J.K."/>
            <person name="Zhao Y."/>
            <person name="Pandoh P."/>
            <person name="Moore R."/>
            <person name="Sperling F.A."/>
            <person name="Huber D.P."/>
            <person name="Birol I."/>
            <person name="Jones S.J."/>
            <person name="Bohlmann J."/>
        </authorList>
    </citation>
    <scope>NUCLEOTIDE SEQUENCE</scope>
</reference>
<accession>A0AAR5QJ64</accession>
<evidence type="ECO:0000313" key="5">
    <source>
        <dbReference type="Proteomes" id="UP000019118"/>
    </source>
</evidence>
<name>A0AAR5QJ64_DENPD</name>
<dbReference type="PROSITE" id="PS50836">
    <property type="entry name" value="DOMON"/>
    <property type="match status" value="1"/>
</dbReference>